<reference evidence="1" key="1">
    <citation type="journal article" date="2014" name="Front. Microbiol.">
        <title>High frequency of phylogenetically diverse reductive dehalogenase-homologous genes in deep subseafloor sedimentary metagenomes.</title>
        <authorList>
            <person name="Kawai M."/>
            <person name="Futagami T."/>
            <person name="Toyoda A."/>
            <person name="Takaki Y."/>
            <person name="Nishi S."/>
            <person name="Hori S."/>
            <person name="Arai W."/>
            <person name="Tsubouchi T."/>
            <person name="Morono Y."/>
            <person name="Uchiyama I."/>
            <person name="Ito T."/>
            <person name="Fujiyama A."/>
            <person name="Inagaki F."/>
            <person name="Takami H."/>
        </authorList>
    </citation>
    <scope>NUCLEOTIDE SEQUENCE</scope>
    <source>
        <strain evidence="1">Expedition CK06-06</strain>
    </source>
</reference>
<feature type="non-terminal residue" evidence="1">
    <location>
        <position position="30"/>
    </location>
</feature>
<accession>X1IU80</accession>
<dbReference type="EMBL" id="BARU01042535">
    <property type="protein sequence ID" value="GAH85961.1"/>
    <property type="molecule type" value="Genomic_DNA"/>
</dbReference>
<gene>
    <name evidence="1" type="ORF">S03H2_65333</name>
</gene>
<dbReference type="AlphaFoldDB" id="X1IU80"/>
<name>X1IU80_9ZZZZ</name>
<comment type="caution">
    <text evidence="1">The sequence shown here is derived from an EMBL/GenBank/DDBJ whole genome shotgun (WGS) entry which is preliminary data.</text>
</comment>
<evidence type="ECO:0000313" key="1">
    <source>
        <dbReference type="EMBL" id="GAH85961.1"/>
    </source>
</evidence>
<protein>
    <submittedName>
        <fullName evidence="1">Uncharacterized protein</fullName>
    </submittedName>
</protein>
<proteinExistence type="predicted"/>
<organism evidence="1">
    <name type="scientific">marine sediment metagenome</name>
    <dbReference type="NCBI Taxonomy" id="412755"/>
    <lineage>
        <taxon>unclassified sequences</taxon>
        <taxon>metagenomes</taxon>
        <taxon>ecological metagenomes</taxon>
    </lineage>
</organism>
<sequence length="30" mass="3681">MLKKLFKDKIDPQEIEENYLELKETILDFP</sequence>